<evidence type="ECO:0000256" key="2">
    <source>
        <dbReference type="ARBA" id="ARBA00023159"/>
    </source>
</evidence>
<dbReference type="InterPro" id="IPR018821">
    <property type="entry name" value="DUF294_put_nucleoTrafse_sb-bd"/>
</dbReference>
<dbReference type="STRING" id="930128.SAMN05192532_102573"/>
<dbReference type="SUPFAM" id="SSF54631">
    <property type="entry name" value="CBS-domain pair"/>
    <property type="match status" value="1"/>
</dbReference>
<protein>
    <submittedName>
        <fullName evidence="6">CBS domain-containing protein</fullName>
    </submittedName>
</protein>
<gene>
    <name evidence="6" type="ORF">SAMN05192532_102573</name>
</gene>
<dbReference type="InterPro" id="IPR000644">
    <property type="entry name" value="CBS_dom"/>
</dbReference>
<sequence length="646" mass="73494">MEAEIKKYEQAIQNHPIFSGVSAAEFGALMEQCRLKNYKQSQNVWYAGSPRNGLLLMLEGVTEVYVAINGQSSSHEVLEVLEAGDVVGFSSLADFLGEPAPFDHPYTVEVQAVEESVCLHIPYSVMEARWHQEEVRDYMLRQVSVRLRDIYASLAEQVHLAHQWGESDPFIQRVQDVMNTPVVTVSENTPVREVAAKMVDHHASSVVVEDTDQNIVGIITEKDLVQRVLSSGTGSDVTASAVMTSHPYLIQTQSYYYEAMSRFLLNGVKHLPVVTPENENRVVGMVTLSDLLRKRNRGRFEILQQIETTTGDTLPEMKHAIYDVLAHLISDRIPTLHLLEIITKLYDRLVRRCVEMAETEVVTKHGPPPVRYAFFLMGSGGRAEQFMLTDQDHFLVFEDPESDEDREKAESYFRALGHEIVYWLERAGYKRCDGNMMASEGAWRGSTSQWGDRLRTWGLRATNQNILLGHNFLAFRFLYGDQSVRDTFVETVHTQLESSTIFLYRAAEQEKNAPIPMLDHPVRAIFRLKKEGIDIKKHALFPFHHSLQILAAKHGIFGGTPLEKIDSLQEISVIDEAFADDLRFAYEVALKIRVEQSWSRYERGEGSTSEIKFSQIKSRDKEELMQAMKIFRTLQSQAVSAFGLRT</sequence>
<dbReference type="Pfam" id="PF10335">
    <property type="entry name" value="DUF294_C"/>
    <property type="match status" value="1"/>
</dbReference>
<dbReference type="AlphaFoldDB" id="A0A1I2C078"/>
<dbReference type="Proteomes" id="UP000199516">
    <property type="component" value="Unassembled WGS sequence"/>
</dbReference>
<feature type="domain" description="Cyclic nucleotide-binding" evidence="4">
    <location>
        <begin position="17"/>
        <end position="121"/>
    </location>
</feature>
<dbReference type="SMART" id="SM00116">
    <property type="entry name" value="CBS"/>
    <property type="match status" value="2"/>
</dbReference>
<dbReference type="SUPFAM" id="SSF51206">
    <property type="entry name" value="cAMP-binding domain-like"/>
    <property type="match status" value="1"/>
</dbReference>
<organism evidence="6 7">
    <name type="scientific">Alteribacillus iranensis</name>
    <dbReference type="NCBI Taxonomy" id="930128"/>
    <lineage>
        <taxon>Bacteria</taxon>
        <taxon>Bacillati</taxon>
        <taxon>Bacillota</taxon>
        <taxon>Bacilli</taxon>
        <taxon>Bacillales</taxon>
        <taxon>Bacillaceae</taxon>
        <taxon>Alteribacillus</taxon>
    </lineage>
</organism>
<dbReference type="Gene3D" id="2.60.120.10">
    <property type="entry name" value="Jelly Rolls"/>
    <property type="match status" value="1"/>
</dbReference>
<dbReference type="Pfam" id="PF00571">
    <property type="entry name" value="CBS"/>
    <property type="match status" value="2"/>
</dbReference>
<evidence type="ECO:0000259" key="5">
    <source>
        <dbReference type="PROSITE" id="PS51371"/>
    </source>
</evidence>
<dbReference type="GO" id="GO:0008773">
    <property type="term" value="F:[protein-PII] uridylyltransferase activity"/>
    <property type="evidence" value="ECO:0007669"/>
    <property type="project" value="InterPro"/>
</dbReference>
<dbReference type="PANTHER" id="PTHR43080">
    <property type="entry name" value="CBS DOMAIN-CONTAINING PROTEIN CBSX3, MITOCHONDRIAL"/>
    <property type="match status" value="1"/>
</dbReference>
<keyword evidence="1 3" id="KW-0129">CBS domain</keyword>
<dbReference type="InterPro" id="IPR043519">
    <property type="entry name" value="NT_sf"/>
</dbReference>
<dbReference type="InterPro" id="IPR046342">
    <property type="entry name" value="CBS_dom_sf"/>
</dbReference>
<dbReference type="InterPro" id="IPR014710">
    <property type="entry name" value="RmlC-like_jellyroll"/>
</dbReference>
<name>A0A1I2C078_9BACI</name>
<evidence type="ECO:0000256" key="3">
    <source>
        <dbReference type="PROSITE-ProRule" id="PRU00703"/>
    </source>
</evidence>
<accession>A0A1I2C078</accession>
<dbReference type="OrthoDB" id="9810963at2"/>
<dbReference type="PANTHER" id="PTHR43080:SF2">
    <property type="entry name" value="CBS DOMAIN-CONTAINING PROTEIN"/>
    <property type="match status" value="1"/>
</dbReference>
<dbReference type="EMBL" id="FONT01000002">
    <property type="protein sequence ID" value="SFE60980.1"/>
    <property type="molecule type" value="Genomic_DNA"/>
</dbReference>
<dbReference type="InterPro" id="IPR018490">
    <property type="entry name" value="cNMP-bd_dom_sf"/>
</dbReference>
<dbReference type="InterPro" id="IPR000595">
    <property type="entry name" value="cNMP-bd_dom"/>
</dbReference>
<dbReference type="PROSITE" id="PS50042">
    <property type="entry name" value="CNMP_BINDING_3"/>
    <property type="match status" value="1"/>
</dbReference>
<evidence type="ECO:0000313" key="7">
    <source>
        <dbReference type="Proteomes" id="UP000199516"/>
    </source>
</evidence>
<dbReference type="Gene3D" id="3.30.460.10">
    <property type="entry name" value="Beta Polymerase, domain 2"/>
    <property type="match status" value="1"/>
</dbReference>
<dbReference type="InterPro" id="IPR005105">
    <property type="entry name" value="GlnD_Uridyltrans_N"/>
</dbReference>
<keyword evidence="7" id="KW-1185">Reference proteome</keyword>
<proteinExistence type="predicted"/>
<dbReference type="Pfam" id="PF03445">
    <property type="entry name" value="DUF294"/>
    <property type="match status" value="1"/>
</dbReference>
<dbReference type="PROSITE" id="PS51371">
    <property type="entry name" value="CBS"/>
    <property type="match status" value="2"/>
</dbReference>
<reference evidence="6 7" key="1">
    <citation type="submission" date="2016-10" db="EMBL/GenBank/DDBJ databases">
        <authorList>
            <person name="de Groot N.N."/>
        </authorList>
    </citation>
    <scope>NUCLEOTIDE SEQUENCE [LARGE SCALE GENOMIC DNA]</scope>
    <source>
        <strain evidence="6 7">DSM 23995</strain>
    </source>
</reference>
<dbReference type="CDD" id="cd00038">
    <property type="entry name" value="CAP_ED"/>
    <property type="match status" value="1"/>
</dbReference>
<dbReference type="InterPro" id="IPR051257">
    <property type="entry name" value="Diverse_CBS-Domain"/>
</dbReference>
<feature type="domain" description="CBS" evidence="5">
    <location>
        <begin position="243"/>
        <end position="302"/>
    </location>
</feature>
<dbReference type="SUPFAM" id="SSF81301">
    <property type="entry name" value="Nucleotidyltransferase"/>
    <property type="match status" value="1"/>
</dbReference>
<dbReference type="CDD" id="cd05401">
    <property type="entry name" value="NT_GlnE_GlnD_like"/>
    <property type="match status" value="1"/>
</dbReference>
<evidence type="ECO:0000313" key="6">
    <source>
        <dbReference type="EMBL" id="SFE60980.1"/>
    </source>
</evidence>
<evidence type="ECO:0000256" key="1">
    <source>
        <dbReference type="ARBA" id="ARBA00023122"/>
    </source>
</evidence>
<dbReference type="Pfam" id="PF00027">
    <property type="entry name" value="cNMP_binding"/>
    <property type="match status" value="1"/>
</dbReference>
<keyword evidence="2" id="KW-0010">Activator</keyword>
<dbReference type="Gene3D" id="3.10.580.10">
    <property type="entry name" value="CBS-domain"/>
    <property type="match status" value="1"/>
</dbReference>
<evidence type="ECO:0000259" key="4">
    <source>
        <dbReference type="PROSITE" id="PS50042"/>
    </source>
</evidence>
<feature type="domain" description="CBS" evidence="5">
    <location>
        <begin position="178"/>
        <end position="237"/>
    </location>
</feature>